<keyword evidence="5 10" id="KW-0132">Cell division</keyword>
<keyword evidence="9 10" id="KW-0131">Cell cycle</keyword>
<dbReference type="PANTHER" id="PTHR30625">
    <property type="entry name" value="PROTEIN TOLQ"/>
    <property type="match status" value="1"/>
</dbReference>
<keyword evidence="4 10" id="KW-0997">Cell inner membrane</keyword>
<dbReference type="InterPro" id="IPR050790">
    <property type="entry name" value="ExbB/TolQ_transport"/>
</dbReference>
<evidence type="ECO:0000256" key="10">
    <source>
        <dbReference type="HAMAP-Rule" id="MF_02202"/>
    </source>
</evidence>
<feature type="transmembrane region" description="Helical" evidence="10">
    <location>
        <begin position="20"/>
        <end position="46"/>
    </location>
</feature>
<evidence type="ECO:0000313" key="13">
    <source>
        <dbReference type="Proteomes" id="UP000572377"/>
    </source>
</evidence>
<protein>
    <recommendedName>
        <fullName evidence="10">Tol-Pal system protein TolQ</fullName>
    </recommendedName>
</protein>
<evidence type="ECO:0000313" key="12">
    <source>
        <dbReference type="EMBL" id="NNU81266.1"/>
    </source>
</evidence>
<dbReference type="Pfam" id="PF01618">
    <property type="entry name" value="MotA_ExbB"/>
    <property type="match status" value="1"/>
</dbReference>
<evidence type="ECO:0000256" key="7">
    <source>
        <dbReference type="ARBA" id="ARBA00022989"/>
    </source>
</evidence>
<keyword evidence="8 10" id="KW-0472">Membrane</keyword>
<accession>A0A849L4I1</accession>
<evidence type="ECO:0000256" key="3">
    <source>
        <dbReference type="ARBA" id="ARBA00022475"/>
    </source>
</evidence>
<organism evidence="12 13">
    <name type="scientific">Halovulum dunhuangense</name>
    <dbReference type="NCBI Taxonomy" id="1505036"/>
    <lineage>
        <taxon>Bacteria</taxon>
        <taxon>Pseudomonadati</taxon>
        <taxon>Pseudomonadota</taxon>
        <taxon>Alphaproteobacteria</taxon>
        <taxon>Rhodobacterales</taxon>
        <taxon>Paracoccaceae</taxon>
        <taxon>Halovulum</taxon>
    </lineage>
</organism>
<dbReference type="EMBL" id="JABFBC010000002">
    <property type="protein sequence ID" value="NNU81266.1"/>
    <property type="molecule type" value="Genomic_DNA"/>
</dbReference>
<gene>
    <name evidence="10 12" type="primary">tolQ</name>
    <name evidence="12" type="ORF">HMH01_12545</name>
</gene>
<comment type="caution">
    <text evidence="12">The sequence shown here is derived from an EMBL/GenBank/DDBJ whole genome shotgun (WGS) entry which is preliminary data.</text>
</comment>
<comment type="subunit">
    <text evidence="10">The Tol-Pal system is composed of five core proteins: the inner membrane proteins TolA, TolQ and TolR, the periplasmic protein TolB and the outer membrane protein Pal. They form a network linking the inner and outer membranes and the peptidoglycan layer.</text>
</comment>
<dbReference type="HAMAP" id="MF_02202">
    <property type="entry name" value="TolQ"/>
    <property type="match status" value="1"/>
</dbReference>
<evidence type="ECO:0000256" key="4">
    <source>
        <dbReference type="ARBA" id="ARBA00022519"/>
    </source>
</evidence>
<comment type="similarity">
    <text evidence="2 10">Belongs to the ExbB/TolQ family.</text>
</comment>
<reference evidence="12 13" key="1">
    <citation type="submission" date="2020-05" db="EMBL/GenBank/DDBJ databases">
        <title>Gimesia benthica sp. nov., a novel planctomycete isolated from a deep-sea water sample of the Northwest Indian Ocean.</title>
        <authorList>
            <person name="Wang J."/>
            <person name="Ruan C."/>
            <person name="Song L."/>
            <person name="Zhu Y."/>
            <person name="Li A."/>
            <person name="Zheng X."/>
            <person name="Wang L."/>
            <person name="Lu Z."/>
            <person name="Huang Y."/>
            <person name="Du W."/>
            <person name="Zhou Y."/>
            <person name="Huang L."/>
            <person name="Dai X."/>
        </authorList>
    </citation>
    <scope>NUCLEOTIDE SEQUENCE [LARGE SCALE GENOMIC DNA]</scope>
    <source>
        <strain evidence="12 13">YYQ-30</strain>
    </source>
</reference>
<dbReference type="GO" id="GO:0043213">
    <property type="term" value="P:bacteriocin transport"/>
    <property type="evidence" value="ECO:0007669"/>
    <property type="project" value="InterPro"/>
</dbReference>
<dbReference type="GO" id="GO:0051301">
    <property type="term" value="P:cell division"/>
    <property type="evidence" value="ECO:0007669"/>
    <property type="project" value="UniProtKB-UniRule"/>
</dbReference>
<dbReference type="InterPro" id="IPR014163">
    <property type="entry name" value="Tol-Pal_TolQ"/>
</dbReference>
<evidence type="ECO:0000256" key="8">
    <source>
        <dbReference type="ARBA" id="ARBA00023136"/>
    </source>
</evidence>
<dbReference type="Proteomes" id="UP000572377">
    <property type="component" value="Unassembled WGS sequence"/>
</dbReference>
<feature type="domain" description="MotA/TolQ/ExbB proton channel" evidence="11">
    <location>
        <begin position="88"/>
        <end position="214"/>
    </location>
</feature>
<dbReference type="InterPro" id="IPR002898">
    <property type="entry name" value="MotA_ExbB_proton_chnl"/>
</dbReference>
<evidence type="ECO:0000256" key="9">
    <source>
        <dbReference type="ARBA" id="ARBA00023306"/>
    </source>
</evidence>
<dbReference type="AlphaFoldDB" id="A0A849L4I1"/>
<comment type="function">
    <text evidence="10">Part of the Tol-Pal system, which plays a role in outer membrane invagination during cell division and is important for maintaining outer membrane integrity.</text>
</comment>
<dbReference type="GO" id="GO:0017038">
    <property type="term" value="P:protein import"/>
    <property type="evidence" value="ECO:0007669"/>
    <property type="project" value="TreeGrafter"/>
</dbReference>
<keyword evidence="7 10" id="KW-1133">Transmembrane helix</keyword>
<evidence type="ECO:0000259" key="11">
    <source>
        <dbReference type="Pfam" id="PF01618"/>
    </source>
</evidence>
<dbReference type="NCBIfam" id="TIGR02796">
    <property type="entry name" value="tolQ"/>
    <property type="match status" value="1"/>
</dbReference>
<keyword evidence="13" id="KW-1185">Reference proteome</keyword>
<dbReference type="GO" id="GO:0005886">
    <property type="term" value="C:plasma membrane"/>
    <property type="evidence" value="ECO:0007669"/>
    <property type="project" value="UniProtKB-SubCell"/>
</dbReference>
<proteinExistence type="inferred from homology"/>
<name>A0A849L4I1_9RHOB</name>
<comment type="subcellular location">
    <subcellularLocation>
        <location evidence="10">Cell inner membrane</location>
        <topology evidence="10">Multi-pass membrane protein</topology>
    </subcellularLocation>
    <subcellularLocation>
        <location evidence="1">Cell membrane</location>
        <topology evidence="1">Multi-pass membrane protein</topology>
    </subcellularLocation>
</comment>
<evidence type="ECO:0000256" key="1">
    <source>
        <dbReference type="ARBA" id="ARBA00004651"/>
    </source>
</evidence>
<dbReference type="PANTHER" id="PTHR30625:SF3">
    <property type="entry name" value="TOL-PAL SYSTEM PROTEIN TOLQ"/>
    <property type="match status" value="1"/>
</dbReference>
<evidence type="ECO:0000256" key="5">
    <source>
        <dbReference type="ARBA" id="ARBA00022618"/>
    </source>
</evidence>
<keyword evidence="6 10" id="KW-0812">Transmembrane</keyword>
<sequence>METEVLAAASATDFSFWALFVRATVTVKLVMIVLVVASVWSWAIIVQKHINFRKARAEADEFEDAFWSGTPLDEVFDEVEAEPRDGAEKIFVAGMREWRRSHANDGGLIAGAQARIDRAMNVAIAREQDEITRGLGVLATVGSISPFVGLFGTVWGIKHSFEEIAIQQSTNLAVVAPGIAEALLATAIGLLAAIPAVVFYNKLSSDADAIGARYDSFAEEFSVILSRQLEAREA</sequence>
<keyword evidence="3 10" id="KW-1003">Cell membrane</keyword>
<dbReference type="RefSeq" id="WP_171326063.1">
    <property type="nucleotide sequence ID" value="NZ_JABFBC010000002.1"/>
</dbReference>
<evidence type="ECO:0000256" key="6">
    <source>
        <dbReference type="ARBA" id="ARBA00022692"/>
    </source>
</evidence>
<evidence type="ECO:0000256" key="2">
    <source>
        <dbReference type="ARBA" id="ARBA00010442"/>
    </source>
</evidence>
<feature type="transmembrane region" description="Helical" evidence="10">
    <location>
        <begin position="177"/>
        <end position="200"/>
    </location>
</feature>
<feature type="transmembrane region" description="Helical" evidence="10">
    <location>
        <begin position="135"/>
        <end position="157"/>
    </location>
</feature>